<dbReference type="InterPro" id="IPR003593">
    <property type="entry name" value="AAA+_ATPase"/>
</dbReference>
<dbReference type="InterPro" id="IPR050319">
    <property type="entry name" value="ABC_transp_ATP-bind"/>
</dbReference>
<feature type="domain" description="ABC transporter" evidence="5">
    <location>
        <begin position="291"/>
        <end position="536"/>
    </location>
</feature>
<dbReference type="PANTHER" id="PTHR43776:SF8">
    <property type="entry name" value="ABC TRANSPORTER, ATP-BINDING PROTEIN"/>
    <property type="match status" value="1"/>
</dbReference>
<dbReference type="SMART" id="SM00382">
    <property type="entry name" value="AAA"/>
    <property type="match status" value="2"/>
</dbReference>
<name>U1LCA4_9MICO</name>
<keyword evidence="4" id="KW-0067">ATP-binding</keyword>
<dbReference type="InterPro" id="IPR003439">
    <property type="entry name" value="ABC_transporter-like_ATP-bd"/>
</dbReference>
<sequence length="548" mass="59412">MSDAKKPLLEVSGLKVEFTTQDGTVTAVHEASLSLAAGETLAIVGESGSGKSTTAMAIIGLLQGNGRVSAGSIKLDGEELVGASESTMRSIRGRRIGLVPQDPMSNLNPVARIGSQVAETLLAHGLADRKDVDRKVVETLEAAGLPDAAERAKSYPHEFSGGMRQRALIAIGLACRPALLIADEPTSALDVTVQRTILDQIGQMTQELGTAVLLITHDLGLAAERAQRVVVMHRGRVVEQGPARQILESPQHPYTQSLVKAAPSVAMARLRPEDLIAHGGADASGTPDVIVEFENVTKEFHVRGRREPFKAVDDVSLSVPRGKTVSIVGESGSGKTTTARMLLKAFEPTSGTIRFEGKDVFALSREEQKQFRQRVQPVFQDPYSSLNPMFTIERIIEEPLSFYGKGSKREREQRVRELLDQVALPTDMARRYPSELSGGQRQRVAIARALALSPDVIVCDEPVSALDVLVQDQILRLLGDLQRELGLSYLFISHDLAVVRLISDYVAVMQNGRLVEAATSEEIFTNPRDPYTRKLLASIPGNELKIAS</sequence>
<evidence type="ECO:0000256" key="3">
    <source>
        <dbReference type="ARBA" id="ARBA00022741"/>
    </source>
</evidence>
<dbReference type="InterPro" id="IPR017871">
    <property type="entry name" value="ABC_transporter-like_CS"/>
</dbReference>
<dbReference type="NCBIfam" id="NF007739">
    <property type="entry name" value="PRK10419.1"/>
    <property type="match status" value="2"/>
</dbReference>
<dbReference type="PROSITE" id="PS50893">
    <property type="entry name" value="ABC_TRANSPORTER_2"/>
    <property type="match status" value="2"/>
</dbReference>
<keyword evidence="7" id="KW-1185">Reference proteome</keyword>
<dbReference type="Proteomes" id="UP000016462">
    <property type="component" value="Unassembled WGS sequence"/>
</dbReference>
<proteinExistence type="inferred from homology"/>
<dbReference type="Pfam" id="PF08352">
    <property type="entry name" value="oligo_HPY"/>
    <property type="match status" value="2"/>
</dbReference>
<dbReference type="InterPro" id="IPR027417">
    <property type="entry name" value="P-loop_NTPase"/>
</dbReference>
<reference evidence="6 7" key="1">
    <citation type="journal article" date="2013" name="Genome Announc.">
        <title>First draft genome sequence from a member of the genus agrococcus, isolated from modern microbialites.</title>
        <authorList>
            <person name="White R.A.III."/>
            <person name="Grassa C.J."/>
            <person name="Suttle C.A."/>
        </authorList>
    </citation>
    <scope>NUCLEOTIDE SEQUENCE [LARGE SCALE GENOMIC DNA]</scope>
    <source>
        <strain evidence="6 7">RW1</strain>
    </source>
</reference>
<dbReference type="GO" id="GO:0015833">
    <property type="term" value="P:peptide transport"/>
    <property type="evidence" value="ECO:0007669"/>
    <property type="project" value="InterPro"/>
</dbReference>
<dbReference type="NCBIfam" id="NF008453">
    <property type="entry name" value="PRK11308.1"/>
    <property type="match status" value="2"/>
</dbReference>
<gene>
    <name evidence="6" type="ORF">L332_09945</name>
</gene>
<dbReference type="SUPFAM" id="SSF52540">
    <property type="entry name" value="P-loop containing nucleoside triphosphate hydrolases"/>
    <property type="match status" value="2"/>
</dbReference>
<dbReference type="PROSITE" id="PS00211">
    <property type="entry name" value="ABC_TRANSPORTER_1"/>
    <property type="match status" value="2"/>
</dbReference>
<evidence type="ECO:0000256" key="1">
    <source>
        <dbReference type="ARBA" id="ARBA00005417"/>
    </source>
</evidence>
<dbReference type="Pfam" id="PF00005">
    <property type="entry name" value="ABC_tran"/>
    <property type="match status" value="2"/>
</dbReference>
<dbReference type="GO" id="GO:0016887">
    <property type="term" value="F:ATP hydrolysis activity"/>
    <property type="evidence" value="ECO:0007669"/>
    <property type="project" value="InterPro"/>
</dbReference>
<dbReference type="EMBL" id="ASHR01000014">
    <property type="protein sequence ID" value="ERG64768.1"/>
    <property type="molecule type" value="Genomic_DNA"/>
</dbReference>
<accession>U1LCA4</accession>
<dbReference type="GO" id="GO:0005524">
    <property type="term" value="F:ATP binding"/>
    <property type="evidence" value="ECO:0007669"/>
    <property type="project" value="UniProtKB-KW"/>
</dbReference>
<dbReference type="GO" id="GO:0055085">
    <property type="term" value="P:transmembrane transport"/>
    <property type="evidence" value="ECO:0007669"/>
    <property type="project" value="UniProtKB-ARBA"/>
</dbReference>
<dbReference type="PANTHER" id="PTHR43776">
    <property type="entry name" value="TRANSPORT ATP-BINDING PROTEIN"/>
    <property type="match status" value="1"/>
</dbReference>
<evidence type="ECO:0000259" key="5">
    <source>
        <dbReference type="PROSITE" id="PS50893"/>
    </source>
</evidence>
<dbReference type="OrthoDB" id="4008250at2"/>
<feature type="domain" description="ABC transporter" evidence="5">
    <location>
        <begin position="11"/>
        <end position="259"/>
    </location>
</feature>
<evidence type="ECO:0000313" key="6">
    <source>
        <dbReference type="EMBL" id="ERG64768.1"/>
    </source>
</evidence>
<dbReference type="AlphaFoldDB" id="U1LCA4"/>
<protein>
    <recommendedName>
        <fullName evidence="5">ABC transporter domain-containing protein</fullName>
    </recommendedName>
</protein>
<dbReference type="RefSeq" id="WP_021009785.1">
    <property type="nucleotide sequence ID" value="NZ_ASHR01000014.1"/>
</dbReference>
<keyword evidence="2" id="KW-0813">Transport</keyword>
<keyword evidence="3" id="KW-0547">Nucleotide-binding</keyword>
<dbReference type="InterPro" id="IPR013563">
    <property type="entry name" value="Oligopep_ABC_C"/>
</dbReference>
<evidence type="ECO:0000313" key="7">
    <source>
        <dbReference type="Proteomes" id="UP000016462"/>
    </source>
</evidence>
<evidence type="ECO:0000256" key="4">
    <source>
        <dbReference type="ARBA" id="ARBA00022840"/>
    </source>
</evidence>
<comment type="caution">
    <text evidence="6">The sequence shown here is derived from an EMBL/GenBank/DDBJ whole genome shotgun (WGS) entry which is preliminary data.</text>
</comment>
<dbReference type="CDD" id="cd03257">
    <property type="entry name" value="ABC_NikE_OppD_transporters"/>
    <property type="match status" value="2"/>
</dbReference>
<evidence type="ECO:0000256" key="2">
    <source>
        <dbReference type="ARBA" id="ARBA00022448"/>
    </source>
</evidence>
<dbReference type="Gene3D" id="3.40.50.300">
    <property type="entry name" value="P-loop containing nucleotide triphosphate hydrolases"/>
    <property type="match status" value="2"/>
</dbReference>
<organism evidence="6 7">
    <name type="scientific">Agrococcus pavilionensis RW1</name>
    <dbReference type="NCBI Taxonomy" id="1330458"/>
    <lineage>
        <taxon>Bacteria</taxon>
        <taxon>Bacillati</taxon>
        <taxon>Actinomycetota</taxon>
        <taxon>Actinomycetes</taxon>
        <taxon>Micrococcales</taxon>
        <taxon>Microbacteriaceae</taxon>
        <taxon>Agrococcus</taxon>
    </lineage>
</organism>
<dbReference type="FunFam" id="3.40.50.300:FF:000016">
    <property type="entry name" value="Oligopeptide ABC transporter ATP-binding component"/>
    <property type="match status" value="2"/>
</dbReference>
<comment type="similarity">
    <text evidence="1">Belongs to the ABC transporter superfamily.</text>
</comment>